<dbReference type="PANTHER" id="PTHR31221">
    <property type="entry name" value="WRKY TRANSCRIPTION FACTOR PROTEIN 1-RELATED"/>
    <property type="match status" value="1"/>
</dbReference>
<dbReference type="EMBL" id="JAAALK010000283">
    <property type="protein sequence ID" value="KAG8071657.1"/>
    <property type="molecule type" value="Genomic_DNA"/>
</dbReference>
<comment type="caution">
    <text evidence="2">The sequence shown here is derived from an EMBL/GenBank/DDBJ whole genome shotgun (WGS) entry which is preliminary data.</text>
</comment>
<dbReference type="Proteomes" id="UP000729402">
    <property type="component" value="Unassembled WGS sequence"/>
</dbReference>
<keyword evidence="3" id="KW-1185">Reference proteome</keyword>
<dbReference type="PANTHER" id="PTHR31221:SF354">
    <property type="entry name" value="WRKY DNA-BINDING DOMAIN SUPERFAMILY PROTEIN-RELATED"/>
    <property type="match status" value="1"/>
</dbReference>
<proteinExistence type="predicted"/>
<gene>
    <name evidence="2" type="ORF">GUJ93_ZPchr0006g43327</name>
</gene>
<feature type="domain" description="WRKY" evidence="1">
    <location>
        <begin position="156"/>
        <end position="218"/>
    </location>
</feature>
<evidence type="ECO:0000259" key="1">
    <source>
        <dbReference type="PROSITE" id="PS50811"/>
    </source>
</evidence>
<reference evidence="2" key="1">
    <citation type="journal article" date="2021" name="bioRxiv">
        <title>Whole Genome Assembly and Annotation of Northern Wild Rice, Zizania palustris L., Supports a Whole Genome Duplication in the Zizania Genus.</title>
        <authorList>
            <person name="Haas M."/>
            <person name="Kono T."/>
            <person name="Macchietto M."/>
            <person name="Millas R."/>
            <person name="McGilp L."/>
            <person name="Shao M."/>
            <person name="Duquette J."/>
            <person name="Hirsch C.N."/>
            <person name="Kimball J."/>
        </authorList>
    </citation>
    <scope>NUCLEOTIDE SEQUENCE</scope>
    <source>
        <tissue evidence="2">Fresh leaf tissue</tissue>
    </source>
</reference>
<name>A0A8J5VHY4_ZIZPA</name>
<dbReference type="OrthoDB" id="1842836at2759"/>
<dbReference type="InterPro" id="IPR044810">
    <property type="entry name" value="WRKY_plant"/>
</dbReference>
<evidence type="ECO:0000313" key="3">
    <source>
        <dbReference type="Proteomes" id="UP000729402"/>
    </source>
</evidence>
<reference evidence="2" key="2">
    <citation type="submission" date="2021-02" db="EMBL/GenBank/DDBJ databases">
        <authorList>
            <person name="Kimball J.A."/>
            <person name="Haas M.W."/>
            <person name="Macchietto M."/>
            <person name="Kono T."/>
            <person name="Duquette J."/>
            <person name="Shao M."/>
        </authorList>
    </citation>
    <scope>NUCLEOTIDE SEQUENCE</scope>
    <source>
        <tissue evidence="2">Fresh leaf tissue</tissue>
    </source>
</reference>
<evidence type="ECO:0000313" key="2">
    <source>
        <dbReference type="EMBL" id="KAG8071657.1"/>
    </source>
</evidence>
<dbReference type="Pfam" id="PF03106">
    <property type="entry name" value="WRKY"/>
    <property type="match status" value="1"/>
</dbReference>
<dbReference type="AlphaFoldDB" id="A0A8J5VHY4"/>
<dbReference type="FunFam" id="2.20.25.80:FF:000003">
    <property type="entry name" value="WRKY transcription factor 57"/>
    <property type="match status" value="1"/>
</dbReference>
<dbReference type="PROSITE" id="PS50811">
    <property type="entry name" value="WRKY"/>
    <property type="match status" value="1"/>
</dbReference>
<organism evidence="2 3">
    <name type="scientific">Zizania palustris</name>
    <name type="common">Northern wild rice</name>
    <dbReference type="NCBI Taxonomy" id="103762"/>
    <lineage>
        <taxon>Eukaryota</taxon>
        <taxon>Viridiplantae</taxon>
        <taxon>Streptophyta</taxon>
        <taxon>Embryophyta</taxon>
        <taxon>Tracheophyta</taxon>
        <taxon>Spermatophyta</taxon>
        <taxon>Magnoliopsida</taxon>
        <taxon>Liliopsida</taxon>
        <taxon>Poales</taxon>
        <taxon>Poaceae</taxon>
        <taxon>BOP clade</taxon>
        <taxon>Oryzoideae</taxon>
        <taxon>Oryzeae</taxon>
        <taxon>Zizaniinae</taxon>
        <taxon>Zizania</taxon>
    </lineage>
</organism>
<dbReference type="InterPro" id="IPR003657">
    <property type="entry name" value="WRKY_dom"/>
</dbReference>
<dbReference type="GO" id="GO:0043565">
    <property type="term" value="F:sequence-specific DNA binding"/>
    <property type="evidence" value="ECO:0007669"/>
    <property type="project" value="InterPro"/>
</dbReference>
<dbReference type="SMART" id="SM00774">
    <property type="entry name" value="WRKY"/>
    <property type="match status" value="1"/>
</dbReference>
<sequence length="238" mass="26388">MEGGQLGTCLPNLYFLPPDPHHISMPLPPPFQLPCQPKLLHHQMPFDQEEVGIHGVMLSSDNCCGGLMYPLPELPSFGKNSAAALGKPTTTVGAAGSMPNIGGGEEVTKASNESTTTCNGSSTWWRGSTMMAAGEKGKMKIRRKMREPRFCFQTRSEVDVLDDGYKWRKYGQKVVKNSLHPRSYFRCTHSNCRVKKRVERLSTDCRMVITTYEGRHTHSPCDDTNSGDGDHANCFSSF</sequence>
<accession>A0A8J5VHY4</accession>
<protein>
    <recommendedName>
        <fullName evidence="1">WRKY domain-containing protein</fullName>
    </recommendedName>
</protein>
<dbReference type="GO" id="GO:0003700">
    <property type="term" value="F:DNA-binding transcription factor activity"/>
    <property type="evidence" value="ECO:0007669"/>
    <property type="project" value="InterPro"/>
</dbReference>